<sequence length="127" mass="14072">MKQITTIFKTFSLSFLLAGVMALAALSAHASDNLTNDNNKDKGKKAEEKLSLSAMPKANLSLDAGYRFNAINAGFRFSDDNSSWNFKSTMTIKQGNVTYVLPYAAQIQQPSNMGYHHLQIILPLRKN</sequence>
<organism evidence="2 4">
    <name type="scientific">Chitinophaga sancti</name>
    <dbReference type="NCBI Taxonomy" id="1004"/>
    <lineage>
        <taxon>Bacteria</taxon>
        <taxon>Pseudomonadati</taxon>
        <taxon>Bacteroidota</taxon>
        <taxon>Chitinophagia</taxon>
        <taxon>Chitinophagales</taxon>
        <taxon>Chitinophagaceae</taxon>
        <taxon>Chitinophaga</taxon>
    </lineage>
</organism>
<reference evidence="3 5" key="2">
    <citation type="submission" date="2023-11" db="EMBL/GenBank/DDBJ databases">
        <title>MicrobeMod: A computational toolkit for identifying prokaryotic methylation and restriction-modification with nanopore sequencing.</title>
        <authorList>
            <person name="Crits-Christoph A."/>
            <person name="Kang S.C."/>
            <person name="Lee H."/>
            <person name="Ostrov N."/>
        </authorList>
    </citation>
    <scope>NUCLEOTIDE SEQUENCE [LARGE SCALE GENOMIC DNA]</scope>
    <source>
        <strain evidence="3 5">ATCC 23090</strain>
    </source>
</reference>
<evidence type="ECO:0000313" key="5">
    <source>
        <dbReference type="Proteomes" id="UP001326715"/>
    </source>
</evidence>
<evidence type="ECO:0000313" key="4">
    <source>
        <dbReference type="Proteomes" id="UP000183788"/>
    </source>
</evidence>
<dbReference type="EMBL" id="FPIZ01000007">
    <property type="protein sequence ID" value="SFW57071.1"/>
    <property type="molecule type" value="Genomic_DNA"/>
</dbReference>
<dbReference type="Proteomes" id="UP000183788">
    <property type="component" value="Unassembled WGS sequence"/>
</dbReference>
<evidence type="ECO:0000313" key="3">
    <source>
        <dbReference type="EMBL" id="WQG86548.1"/>
    </source>
</evidence>
<keyword evidence="1" id="KW-0732">Signal</keyword>
<dbReference type="Proteomes" id="UP001326715">
    <property type="component" value="Chromosome"/>
</dbReference>
<evidence type="ECO:0000313" key="2">
    <source>
        <dbReference type="EMBL" id="SFW57071.1"/>
    </source>
</evidence>
<reference evidence="2 4" key="1">
    <citation type="submission" date="2016-11" db="EMBL/GenBank/DDBJ databases">
        <authorList>
            <person name="Jaros S."/>
            <person name="Januszkiewicz K."/>
            <person name="Wedrychowicz H."/>
        </authorList>
    </citation>
    <scope>NUCLEOTIDE SEQUENCE [LARGE SCALE GENOMIC DNA]</scope>
    <source>
        <strain evidence="2 4">DSM 784</strain>
    </source>
</reference>
<dbReference type="EMBL" id="CP140154">
    <property type="protein sequence ID" value="WQG86548.1"/>
    <property type="molecule type" value="Genomic_DNA"/>
</dbReference>
<dbReference type="AlphaFoldDB" id="A0A1K1QAY9"/>
<evidence type="ECO:0008006" key="6">
    <source>
        <dbReference type="Google" id="ProtNLM"/>
    </source>
</evidence>
<dbReference type="RefSeq" id="WP_072360684.1">
    <property type="nucleotide sequence ID" value="NZ_CBHWAX010000016.1"/>
</dbReference>
<feature type="chain" id="PRO_5012408103" description="Outer membrane protein beta-barrel family protein" evidence="1">
    <location>
        <begin position="31"/>
        <end position="127"/>
    </location>
</feature>
<keyword evidence="5" id="KW-1185">Reference proteome</keyword>
<evidence type="ECO:0000256" key="1">
    <source>
        <dbReference type="SAM" id="SignalP"/>
    </source>
</evidence>
<feature type="signal peptide" evidence="1">
    <location>
        <begin position="1"/>
        <end position="30"/>
    </location>
</feature>
<dbReference type="OrthoDB" id="680659at2"/>
<gene>
    <name evidence="2" type="ORF">SAMN05661012_02634</name>
    <name evidence="3" type="ORF">SR876_16545</name>
</gene>
<name>A0A1K1QAY9_9BACT</name>
<accession>A0A1K1QAY9</accession>
<protein>
    <recommendedName>
        <fullName evidence="6">Outer membrane protein beta-barrel family protein</fullName>
    </recommendedName>
</protein>
<proteinExistence type="predicted"/>